<dbReference type="Gene3D" id="1.20.200.10">
    <property type="entry name" value="Fumarase/aspartase (Central domain)"/>
    <property type="match status" value="1"/>
</dbReference>
<keyword evidence="5" id="KW-1185">Reference proteome</keyword>
<dbReference type="PANTHER" id="PTHR43172">
    <property type="entry name" value="ADENYLOSUCCINATE LYASE"/>
    <property type="match status" value="1"/>
</dbReference>
<comment type="caution">
    <text evidence="4">The sequence shown here is derived from an EMBL/GenBank/DDBJ whole genome shotgun (WGS) entry which is preliminary data.</text>
</comment>
<evidence type="ECO:0000313" key="4">
    <source>
        <dbReference type="EMBL" id="MCF3948082.1"/>
    </source>
</evidence>
<dbReference type="SUPFAM" id="SSF48557">
    <property type="entry name" value="L-aspartase-like"/>
    <property type="match status" value="1"/>
</dbReference>
<gene>
    <name evidence="4" type="primary">pcaB</name>
    <name evidence="4" type="ORF">L2A60_15505</name>
</gene>
<dbReference type="InterPro" id="IPR024083">
    <property type="entry name" value="Fumarase/histidase_N"/>
</dbReference>
<proteinExistence type="inferred from homology"/>
<dbReference type="Pfam" id="PF00206">
    <property type="entry name" value="Lyase_1"/>
    <property type="match status" value="1"/>
</dbReference>
<dbReference type="PANTHER" id="PTHR43172:SF2">
    <property type="entry name" value="ADENYLOSUCCINATE LYASE C-TERMINAL DOMAIN-CONTAINING PROTEIN"/>
    <property type="match status" value="1"/>
</dbReference>
<evidence type="ECO:0000313" key="5">
    <source>
        <dbReference type="Proteomes" id="UP001521209"/>
    </source>
</evidence>
<sequence>MSLSLPETMASTPAMRAIFDARGAAQAMLDVEAALARANAAIGAISTAAAAAIAKACDATTIDLDALARDGASAGTVVIPLVAWLRAQVPDHADAVHRGGTSQDVVDTALVLQLRRGLELLDADIAAMADAAARLTRDHAATPMIARTLLQPALPTTFGLKAANWLVALDDARLALRDAQHPALTLQFGTAAGTLDGFGTNAQHATETLAAALDLPVPPLPWHTRRAPLARLGCTIAAAIGGFGKIATDSLLLMQAEIAEVHEPVTPGRGGSSAMAHKRNPTLSIAVRAASLRAPHLAATLLAAIPQEHERAAGAWQAEQSVWPDLMLTASGAFAALREALDGLTVDADAMARNLRHAPAIPASAAIPALIAQALDHHDTITKALHP</sequence>
<dbReference type="InterPro" id="IPR012789">
    <property type="entry name" value="Protocat_PcaB-like"/>
</dbReference>
<protein>
    <recommendedName>
        <fullName evidence="2">3-carboxy-cis,cis-muconate cycloisomerase</fullName>
        <ecNumber evidence="2">5.5.1.2</ecNumber>
    </recommendedName>
</protein>
<dbReference type="Proteomes" id="UP001521209">
    <property type="component" value="Unassembled WGS sequence"/>
</dbReference>
<dbReference type="InterPro" id="IPR008948">
    <property type="entry name" value="L-Aspartase-like"/>
</dbReference>
<dbReference type="PRINTS" id="PR00149">
    <property type="entry name" value="FUMRATELYASE"/>
</dbReference>
<dbReference type="GO" id="GO:0047472">
    <property type="term" value="F:3-carboxy-cis,cis-muconate cycloisomerase activity"/>
    <property type="evidence" value="ECO:0007669"/>
    <property type="project" value="UniProtKB-EC"/>
</dbReference>
<feature type="domain" description="Fumarate lyase N-terminal" evidence="3">
    <location>
        <begin position="11"/>
        <end position="293"/>
    </location>
</feature>
<comment type="similarity">
    <text evidence="1">Belongs to the class-II fumarase/aspartase family.</text>
</comment>
<keyword evidence="4" id="KW-0413">Isomerase</keyword>
<dbReference type="InterPro" id="IPR022761">
    <property type="entry name" value="Fumarate_lyase_N"/>
</dbReference>
<reference evidence="4 5" key="1">
    <citation type="submission" date="2022-01" db="EMBL/GenBank/DDBJ databases">
        <authorList>
            <person name="Won M."/>
            <person name="Kim S.-J."/>
            <person name="Kwon S.-W."/>
        </authorList>
    </citation>
    <scope>NUCLEOTIDE SEQUENCE [LARGE SCALE GENOMIC DNA]</scope>
    <source>
        <strain evidence="4 5">KCTC 23505</strain>
    </source>
</reference>
<name>A0ABS9DZA0_9PROT</name>
<evidence type="ECO:0000256" key="2">
    <source>
        <dbReference type="NCBIfam" id="TIGR02426"/>
    </source>
</evidence>
<accession>A0ABS9DZA0</accession>
<dbReference type="RefSeq" id="WP_235705367.1">
    <property type="nucleotide sequence ID" value="NZ_JAKGBZ010000038.1"/>
</dbReference>
<organism evidence="4 5">
    <name type="scientific">Acidiphilium iwatense</name>
    <dbReference type="NCBI Taxonomy" id="768198"/>
    <lineage>
        <taxon>Bacteria</taxon>
        <taxon>Pseudomonadati</taxon>
        <taxon>Pseudomonadota</taxon>
        <taxon>Alphaproteobacteria</taxon>
        <taxon>Acetobacterales</taxon>
        <taxon>Acidocellaceae</taxon>
        <taxon>Acidiphilium</taxon>
    </lineage>
</organism>
<dbReference type="EMBL" id="JAKGBZ010000038">
    <property type="protein sequence ID" value="MCF3948082.1"/>
    <property type="molecule type" value="Genomic_DNA"/>
</dbReference>
<evidence type="ECO:0000256" key="1">
    <source>
        <dbReference type="ARBA" id="ARBA00034772"/>
    </source>
</evidence>
<dbReference type="PROSITE" id="PS00163">
    <property type="entry name" value="FUMARATE_LYASES"/>
    <property type="match status" value="1"/>
</dbReference>
<dbReference type="InterPro" id="IPR020557">
    <property type="entry name" value="Fumarate_lyase_CS"/>
</dbReference>
<dbReference type="InterPro" id="IPR000362">
    <property type="entry name" value="Fumarate_lyase_fam"/>
</dbReference>
<dbReference type="NCBIfam" id="TIGR02426">
    <property type="entry name" value="protocat_pcaB"/>
    <property type="match status" value="1"/>
</dbReference>
<dbReference type="Gene3D" id="1.10.275.10">
    <property type="entry name" value="Fumarase/aspartase (N-terminal domain)"/>
    <property type="match status" value="1"/>
</dbReference>
<dbReference type="EC" id="5.5.1.2" evidence="2"/>
<evidence type="ECO:0000259" key="3">
    <source>
        <dbReference type="Pfam" id="PF00206"/>
    </source>
</evidence>